<reference evidence="1 2" key="1">
    <citation type="submission" date="2020-09" db="EMBL/GenBank/DDBJ databases">
        <title>Bacillus nautilus sp. nov., Chryseoglobus crepusculi sp. nov, and Psychrobacter noctis sp. nov., isolated from deep-sea sponges from the equatorial Atlantic.</title>
        <authorList>
            <person name="Stennett H.L."/>
            <person name="Williams S.E."/>
        </authorList>
    </citation>
    <scope>NUCLEOTIDE SEQUENCE [LARGE SCALE GENOMIC DNA]</scope>
    <source>
        <strain evidence="1 2">28M-24</strain>
    </source>
</reference>
<sequence length="220" mass="25025">MKNLIFTIVFFGGLLLCTAQKDTIYVTNSNQYHSYMDDYFKRVTFKIGGGVMLPQGKLKNYFGVSPLIQLSLDFPVTNKKSLELALQFVVPDQKQSFKYVRALDTIQAKAAFMFNPMLKFKKNLSQNVNSQLHVSFGIGASIIKTDARNPFYTGDNDTEEKYEVITAFLMSPTLDYVKKFRNNEELTFSLGLNYAPYKIEGAVQENVGSVYITPKILYSF</sequence>
<keyword evidence="2" id="KW-1185">Reference proteome</keyword>
<dbReference type="Proteomes" id="UP000627521">
    <property type="component" value="Unassembled WGS sequence"/>
</dbReference>
<protein>
    <recommendedName>
        <fullName evidence="3">Outer membrane protein beta-barrel domain-containing protein</fullName>
    </recommendedName>
</protein>
<evidence type="ECO:0008006" key="3">
    <source>
        <dbReference type="Google" id="ProtNLM"/>
    </source>
</evidence>
<dbReference type="EMBL" id="JACXXH010000002">
    <property type="protein sequence ID" value="MBD3862699.1"/>
    <property type="molecule type" value="Genomic_DNA"/>
</dbReference>
<dbReference type="RefSeq" id="WP_028284295.1">
    <property type="nucleotide sequence ID" value="NZ_JACXXF010000002.1"/>
</dbReference>
<comment type="caution">
    <text evidence="1">The sequence shown here is derived from an EMBL/GenBank/DDBJ whole genome shotgun (WGS) entry which is preliminary data.</text>
</comment>
<name>A0ABR8LR57_9FLAO</name>
<gene>
    <name evidence="1" type="ORF">IEG06_04490</name>
</gene>
<proteinExistence type="predicted"/>
<evidence type="ECO:0000313" key="2">
    <source>
        <dbReference type="Proteomes" id="UP000627521"/>
    </source>
</evidence>
<accession>A0ABR8LR57</accession>
<evidence type="ECO:0000313" key="1">
    <source>
        <dbReference type="EMBL" id="MBD3862699.1"/>
    </source>
</evidence>
<organism evidence="1 2">
    <name type="scientific">Olleya marilimosa</name>
    <dbReference type="NCBI Taxonomy" id="272164"/>
    <lineage>
        <taxon>Bacteria</taxon>
        <taxon>Pseudomonadati</taxon>
        <taxon>Bacteroidota</taxon>
        <taxon>Flavobacteriia</taxon>
        <taxon>Flavobacteriales</taxon>
        <taxon>Flavobacteriaceae</taxon>
    </lineage>
</organism>